<evidence type="ECO:0000313" key="2">
    <source>
        <dbReference type="Proteomes" id="UP001497516"/>
    </source>
</evidence>
<dbReference type="PANTHER" id="PTHR48237">
    <property type="entry name" value="GAMMA-TUBULIN COMPLEX COMPONENT"/>
    <property type="match status" value="1"/>
</dbReference>
<sequence>MDDLYEVIGNNRIEDVSWICSLSEPELDLLIGLKKLAILRAKAIGHVELAEKFDLKMLRAIGFVVMEYFRQKVKDLPPVPGMDETSACIRDGCSLLKSKLDKLSIEEWKSCLGMKKEKHYFKRPREQEGAKVKYGLVLS</sequence>
<organism evidence="1 2">
    <name type="scientific">Linum trigynum</name>
    <dbReference type="NCBI Taxonomy" id="586398"/>
    <lineage>
        <taxon>Eukaryota</taxon>
        <taxon>Viridiplantae</taxon>
        <taxon>Streptophyta</taxon>
        <taxon>Embryophyta</taxon>
        <taxon>Tracheophyta</taxon>
        <taxon>Spermatophyta</taxon>
        <taxon>Magnoliopsida</taxon>
        <taxon>eudicotyledons</taxon>
        <taxon>Gunneridae</taxon>
        <taxon>Pentapetalae</taxon>
        <taxon>rosids</taxon>
        <taxon>fabids</taxon>
        <taxon>Malpighiales</taxon>
        <taxon>Linaceae</taxon>
        <taxon>Linum</taxon>
    </lineage>
</organism>
<dbReference type="AlphaFoldDB" id="A0AAV2E6H3"/>
<reference evidence="1 2" key="1">
    <citation type="submission" date="2024-04" db="EMBL/GenBank/DDBJ databases">
        <authorList>
            <person name="Fracassetti M."/>
        </authorList>
    </citation>
    <scope>NUCLEOTIDE SEQUENCE [LARGE SCALE GENOMIC DNA]</scope>
</reference>
<evidence type="ECO:0000313" key="1">
    <source>
        <dbReference type="EMBL" id="CAL1381516.1"/>
    </source>
</evidence>
<dbReference type="EMBL" id="OZ034817">
    <property type="protein sequence ID" value="CAL1381516.1"/>
    <property type="molecule type" value="Genomic_DNA"/>
</dbReference>
<dbReference type="Proteomes" id="UP001497516">
    <property type="component" value="Chromosome 4"/>
</dbReference>
<protein>
    <submittedName>
        <fullName evidence="1">Uncharacterized protein</fullName>
    </submittedName>
</protein>
<accession>A0AAV2E6H3</accession>
<keyword evidence="2" id="KW-1185">Reference proteome</keyword>
<name>A0AAV2E6H3_9ROSI</name>
<gene>
    <name evidence="1" type="ORF">LTRI10_LOCUS22892</name>
</gene>
<dbReference type="PANTHER" id="PTHR48237:SF1">
    <property type="entry name" value="SPC97_SPC98 FAMILY OF SPINDLE POLE BODY (SBP) COMPONENT"/>
    <property type="match status" value="1"/>
</dbReference>
<proteinExistence type="predicted"/>